<reference evidence="4" key="1">
    <citation type="submission" date="2019-11" db="EMBL/GenBank/DDBJ databases">
        <title>Microbial mats filling the niche in hypersaline microbial mats.</title>
        <authorList>
            <person name="Wong H.L."/>
            <person name="Macleod F.I."/>
            <person name="White R.A. III"/>
            <person name="Burns B.P."/>
        </authorList>
    </citation>
    <scope>NUCLEOTIDE SEQUENCE</scope>
    <source>
        <strain evidence="4">Rbin_158</strain>
    </source>
</reference>
<evidence type="ECO:0000256" key="1">
    <source>
        <dbReference type="SAM" id="Phobius"/>
    </source>
</evidence>
<feature type="non-terminal residue" evidence="4">
    <location>
        <position position="238"/>
    </location>
</feature>
<evidence type="ECO:0000259" key="2">
    <source>
        <dbReference type="Pfam" id="PF07584"/>
    </source>
</evidence>
<accession>A0A9D5JUA1</accession>
<dbReference type="Pfam" id="PF07584">
    <property type="entry name" value="BatA"/>
    <property type="match status" value="1"/>
</dbReference>
<evidence type="ECO:0000313" key="5">
    <source>
        <dbReference type="Proteomes" id="UP000649604"/>
    </source>
</evidence>
<dbReference type="CDD" id="cd00198">
    <property type="entry name" value="vWFA"/>
    <property type="match status" value="1"/>
</dbReference>
<dbReference type="InterPro" id="IPR011933">
    <property type="entry name" value="Double_TM_dom"/>
</dbReference>
<name>A0A9D5JUA1_9BACT</name>
<evidence type="ECO:0000259" key="3">
    <source>
        <dbReference type="Pfam" id="PF13519"/>
    </source>
</evidence>
<keyword evidence="1" id="KW-0472">Membrane</keyword>
<feature type="domain" description="VWFA" evidence="3">
    <location>
        <begin position="90"/>
        <end position="193"/>
    </location>
</feature>
<protein>
    <submittedName>
        <fullName evidence="4">VWA domain-containing protein</fullName>
    </submittedName>
</protein>
<dbReference type="PANTHER" id="PTHR37464:SF1">
    <property type="entry name" value="BLL2463 PROTEIN"/>
    <property type="match status" value="1"/>
</dbReference>
<dbReference type="Pfam" id="PF13519">
    <property type="entry name" value="VWA_2"/>
    <property type="match status" value="1"/>
</dbReference>
<proteinExistence type="predicted"/>
<dbReference type="InterPro" id="IPR024163">
    <property type="entry name" value="Aerotolerance_reg_N"/>
</dbReference>
<feature type="domain" description="Aerotolerance regulator N-terminal" evidence="2">
    <location>
        <begin position="1"/>
        <end position="78"/>
    </location>
</feature>
<dbReference type="InterPro" id="IPR002035">
    <property type="entry name" value="VWF_A"/>
</dbReference>
<dbReference type="EMBL" id="WJJP01000212">
    <property type="protein sequence ID" value="MBD3324275.1"/>
    <property type="molecule type" value="Genomic_DNA"/>
</dbReference>
<dbReference type="Proteomes" id="UP000649604">
    <property type="component" value="Unassembled WGS sequence"/>
</dbReference>
<comment type="caution">
    <text evidence="4">The sequence shown here is derived from an EMBL/GenBank/DDBJ whole genome shotgun (WGS) entry which is preliminary data.</text>
</comment>
<organism evidence="4 5">
    <name type="scientific">candidate division KSB3 bacterium</name>
    <dbReference type="NCBI Taxonomy" id="2044937"/>
    <lineage>
        <taxon>Bacteria</taxon>
        <taxon>candidate division KSB3</taxon>
    </lineage>
</organism>
<feature type="transmembrane region" description="Helical" evidence="1">
    <location>
        <begin position="6"/>
        <end position="24"/>
    </location>
</feature>
<dbReference type="NCBIfam" id="TIGR02226">
    <property type="entry name" value="two_anch"/>
    <property type="match status" value="1"/>
</dbReference>
<gene>
    <name evidence="4" type="ORF">GF339_06800</name>
</gene>
<keyword evidence="1" id="KW-1133">Transmembrane helix</keyword>
<dbReference type="InterPro" id="IPR036465">
    <property type="entry name" value="vWFA_dom_sf"/>
</dbReference>
<dbReference type="SUPFAM" id="SSF53300">
    <property type="entry name" value="vWA-like"/>
    <property type="match status" value="1"/>
</dbReference>
<sequence length="238" mass="26695">MQFLSPVMLLTLGLIPLLILIHALKPRPKELDVTNLFLWQEVFREHRSRLTLDRLRKNLPLLLQILVVVLLALALTRPVWQYLTRNTGNILLVIDTSASMQTRTAAGTRFEQARQQALEVIDQADPHQEILIVDAGHTPSIASGFVADRAKAKELVNALTPSDAPGRLEQAVYLALSFVNPAQEDVIYLLTDGAGQQLSDVLQTHHNLVPILMSGGERNVGITKFEFRQRLDQPDQYE</sequence>
<evidence type="ECO:0000313" key="4">
    <source>
        <dbReference type="EMBL" id="MBD3324275.1"/>
    </source>
</evidence>
<dbReference type="Gene3D" id="3.40.50.410">
    <property type="entry name" value="von Willebrand factor, type A domain"/>
    <property type="match status" value="1"/>
</dbReference>
<keyword evidence="1" id="KW-0812">Transmembrane</keyword>
<dbReference type="PANTHER" id="PTHR37464">
    <property type="entry name" value="BLL2463 PROTEIN"/>
    <property type="match status" value="1"/>
</dbReference>
<dbReference type="AlphaFoldDB" id="A0A9D5JUA1"/>
<feature type="transmembrane region" description="Helical" evidence="1">
    <location>
        <begin position="59"/>
        <end position="80"/>
    </location>
</feature>